<dbReference type="Proteomes" id="UP000287166">
    <property type="component" value="Unassembled WGS sequence"/>
</dbReference>
<protein>
    <submittedName>
        <fullName evidence="2">Uncharacterized protein</fullName>
    </submittedName>
</protein>
<evidence type="ECO:0000313" key="2">
    <source>
        <dbReference type="EMBL" id="GBE80729.1"/>
    </source>
</evidence>
<dbReference type="RefSeq" id="XP_027611642.1">
    <property type="nucleotide sequence ID" value="XM_027755841.1"/>
</dbReference>
<dbReference type="AlphaFoldDB" id="A0A401GEY4"/>
<feature type="region of interest" description="Disordered" evidence="1">
    <location>
        <begin position="1"/>
        <end position="57"/>
    </location>
</feature>
<comment type="caution">
    <text evidence="2">The sequence shown here is derived from an EMBL/GenBank/DDBJ whole genome shotgun (WGS) entry which is preliminary data.</text>
</comment>
<keyword evidence="3" id="KW-1185">Reference proteome</keyword>
<dbReference type="GeneID" id="38777646"/>
<gene>
    <name evidence="2" type="ORF">SCP_0304480</name>
</gene>
<proteinExistence type="predicted"/>
<name>A0A401GEY4_9APHY</name>
<accession>A0A401GEY4</accession>
<dbReference type="OrthoDB" id="4085451at2759"/>
<organism evidence="2 3">
    <name type="scientific">Sparassis crispa</name>
    <dbReference type="NCBI Taxonomy" id="139825"/>
    <lineage>
        <taxon>Eukaryota</taxon>
        <taxon>Fungi</taxon>
        <taxon>Dikarya</taxon>
        <taxon>Basidiomycota</taxon>
        <taxon>Agaricomycotina</taxon>
        <taxon>Agaricomycetes</taxon>
        <taxon>Polyporales</taxon>
        <taxon>Sparassidaceae</taxon>
        <taxon>Sparassis</taxon>
    </lineage>
</organism>
<feature type="compositionally biased region" description="Basic and acidic residues" evidence="1">
    <location>
        <begin position="43"/>
        <end position="56"/>
    </location>
</feature>
<sequence>MGGASSKATRQFPKPKKPLWAGARTPSPGEAPQSAKPTLPRASETRNEDIEQDAKDPQFLANLSRLGPVKVDHHMQTFRLGADNTQHVLQTRLQSEAEARSSHPTHNRLLAASLQELLEERKSVTTQAELEKLAKRYNVDVAKLESVAQFVNSPSVLPGSVVRTVSDDGEERITMLATWADPQHLEGRPLVGSNTKS</sequence>
<evidence type="ECO:0000313" key="3">
    <source>
        <dbReference type="Proteomes" id="UP000287166"/>
    </source>
</evidence>
<dbReference type="InParanoid" id="A0A401GEY4"/>
<reference evidence="2 3" key="1">
    <citation type="journal article" date="2018" name="Sci. Rep.">
        <title>Genome sequence of the cauliflower mushroom Sparassis crispa (Hanabiratake) and its association with beneficial usage.</title>
        <authorList>
            <person name="Kiyama R."/>
            <person name="Furutani Y."/>
            <person name="Kawaguchi K."/>
            <person name="Nakanishi T."/>
        </authorList>
    </citation>
    <scope>NUCLEOTIDE SEQUENCE [LARGE SCALE GENOMIC DNA]</scope>
</reference>
<evidence type="ECO:0000256" key="1">
    <source>
        <dbReference type="SAM" id="MobiDB-lite"/>
    </source>
</evidence>
<dbReference type="EMBL" id="BFAD01000003">
    <property type="protein sequence ID" value="GBE80729.1"/>
    <property type="molecule type" value="Genomic_DNA"/>
</dbReference>